<evidence type="ECO:0000313" key="3">
    <source>
        <dbReference type="EMBL" id="ESN92285.1"/>
    </source>
</evidence>
<dbReference type="GeneID" id="20217009"/>
<keyword evidence="1" id="KW-0245">EGF-like domain</keyword>
<comment type="caution">
    <text evidence="1">Lacks conserved residue(s) required for the propagation of feature annotation.</text>
</comment>
<feature type="domain" description="EGF-like" evidence="2">
    <location>
        <begin position="1"/>
        <end position="15"/>
    </location>
</feature>
<sequence length="98" mass="10965">MECLCPFGYFGLNCNERATLCLVDECFNGGTCLTMSNETFCICPPGTSGSKCENLITSSSHRHHKCHRDVCFYGGAYCQLDSIIFSFCFFDCTINNIR</sequence>
<reference evidence="5" key="1">
    <citation type="submission" date="2012-12" db="EMBL/GenBank/DDBJ databases">
        <authorList>
            <person name="Hellsten U."/>
            <person name="Grimwood J."/>
            <person name="Chapman J.A."/>
            <person name="Shapiro H."/>
            <person name="Aerts A."/>
            <person name="Otillar R.P."/>
            <person name="Terry A.Y."/>
            <person name="Boore J.L."/>
            <person name="Simakov O."/>
            <person name="Marletaz F."/>
            <person name="Cho S.-J."/>
            <person name="Edsinger-Gonzales E."/>
            <person name="Havlak P."/>
            <person name="Kuo D.-H."/>
            <person name="Larsson T."/>
            <person name="Lv J."/>
            <person name="Arendt D."/>
            <person name="Savage R."/>
            <person name="Osoegawa K."/>
            <person name="de Jong P."/>
            <person name="Lindberg D.R."/>
            <person name="Seaver E.C."/>
            <person name="Weisblat D.A."/>
            <person name="Putnam N.H."/>
            <person name="Grigoriev I.V."/>
            <person name="Rokhsar D.S."/>
        </authorList>
    </citation>
    <scope>NUCLEOTIDE SEQUENCE</scope>
</reference>
<keyword evidence="5" id="KW-1185">Reference proteome</keyword>
<keyword evidence="1" id="KW-1015">Disulfide bond</keyword>
<dbReference type="InParanoid" id="T1G7G2"/>
<dbReference type="Proteomes" id="UP000015101">
    <property type="component" value="Unassembled WGS sequence"/>
</dbReference>
<dbReference type="PROSITE" id="PS01186">
    <property type="entry name" value="EGF_2"/>
    <property type="match status" value="1"/>
</dbReference>
<dbReference type="Gene3D" id="2.10.25.10">
    <property type="entry name" value="Laminin"/>
    <property type="match status" value="1"/>
</dbReference>
<dbReference type="PROSITE" id="PS50026">
    <property type="entry name" value="EGF_3"/>
    <property type="match status" value="2"/>
</dbReference>
<evidence type="ECO:0000259" key="2">
    <source>
        <dbReference type="PROSITE" id="PS50026"/>
    </source>
</evidence>
<dbReference type="EMBL" id="KB097656">
    <property type="protein sequence ID" value="ESN92285.1"/>
    <property type="molecule type" value="Genomic_DNA"/>
</dbReference>
<accession>T1G7G2</accession>
<dbReference type="InterPro" id="IPR000742">
    <property type="entry name" value="EGF"/>
</dbReference>
<gene>
    <name evidence="4" type="primary">20217009</name>
    <name evidence="3" type="ORF">HELRODRAFT_89705</name>
</gene>
<organism evidence="4 5">
    <name type="scientific">Helobdella robusta</name>
    <name type="common">Californian leech</name>
    <dbReference type="NCBI Taxonomy" id="6412"/>
    <lineage>
        <taxon>Eukaryota</taxon>
        <taxon>Metazoa</taxon>
        <taxon>Spiralia</taxon>
        <taxon>Lophotrochozoa</taxon>
        <taxon>Annelida</taxon>
        <taxon>Clitellata</taxon>
        <taxon>Hirudinea</taxon>
        <taxon>Rhynchobdellida</taxon>
        <taxon>Glossiphoniidae</taxon>
        <taxon>Helobdella</taxon>
    </lineage>
</organism>
<evidence type="ECO:0000256" key="1">
    <source>
        <dbReference type="PROSITE-ProRule" id="PRU00076"/>
    </source>
</evidence>
<reference evidence="3 5" key="2">
    <citation type="journal article" date="2013" name="Nature">
        <title>Insights into bilaterian evolution from three spiralian genomes.</title>
        <authorList>
            <person name="Simakov O."/>
            <person name="Marletaz F."/>
            <person name="Cho S.J."/>
            <person name="Edsinger-Gonzales E."/>
            <person name="Havlak P."/>
            <person name="Hellsten U."/>
            <person name="Kuo D.H."/>
            <person name="Larsson T."/>
            <person name="Lv J."/>
            <person name="Arendt D."/>
            <person name="Savage R."/>
            <person name="Osoegawa K."/>
            <person name="de Jong P."/>
            <person name="Grimwood J."/>
            <person name="Chapman J.A."/>
            <person name="Shapiro H."/>
            <person name="Aerts A."/>
            <person name="Otillar R.P."/>
            <person name="Terry A.Y."/>
            <person name="Boore J.L."/>
            <person name="Grigoriev I.V."/>
            <person name="Lindberg D.R."/>
            <person name="Seaver E.C."/>
            <person name="Weisblat D.A."/>
            <person name="Putnam N.H."/>
            <person name="Rokhsar D.S."/>
        </authorList>
    </citation>
    <scope>NUCLEOTIDE SEQUENCE</scope>
</reference>
<proteinExistence type="predicted"/>
<dbReference type="EnsemblMetazoa" id="HelroT89705">
    <property type="protein sequence ID" value="HelroP89705"/>
    <property type="gene ID" value="HelroG89705"/>
</dbReference>
<evidence type="ECO:0000313" key="5">
    <source>
        <dbReference type="Proteomes" id="UP000015101"/>
    </source>
</evidence>
<dbReference type="PROSITE" id="PS00022">
    <property type="entry name" value="EGF_1"/>
    <property type="match status" value="2"/>
</dbReference>
<dbReference type="HOGENOM" id="CLU_2335928_0_0_1"/>
<dbReference type="SUPFAM" id="SSF57196">
    <property type="entry name" value="EGF/Laminin"/>
    <property type="match status" value="1"/>
</dbReference>
<dbReference type="AlphaFoldDB" id="T1G7G2"/>
<dbReference type="RefSeq" id="XP_009029609.1">
    <property type="nucleotide sequence ID" value="XM_009031361.1"/>
</dbReference>
<feature type="disulfide bond" evidence="1">
    <location>
        <begin position="43"/>
        <end position="52"/>
    </location>
</feature>
<feature type="disulfide bond" evidence="1">
    <location>
        <begin position="5"/>
        <end position="14"/>
    </location>
</feature>
<dbReference type="CTD" id="20217009"/>
<dbReference type="Pfam" id="PF00008">
    <property type="entry name" value="EGF"/>
    <property type="match status" value="1"/>
</dbReference>
<name>T1G7G2_HELRO</name>
<feature type="domain" description="EGF-like" evidence="2">
    <location>
        <begin position="17"/>
        <end position="53"/>
    </location>
</feature>
<dbReference type="EMBL" id="AMQM01007697">
    <property type="status" value="NOT_ANNOTATED_CDS"/>
    <property type="molecule type" value="Genomic_DNA"/>
</dbReference>
<evidence type="ECO:0000313" key="4">
    <source>
        <dbReference type="EnsemblMetazoa" id="HelroP89705"/>
    </source>
</evidence>
<dbReference type="KEGG" id="hro:HELRODRAFT_89705"/>
<dbReference type="OrthoDB" id="6155624at2759"/>
<reference evidence="4" key="3">
    <citation type="submission" date="2015-06" db="UniProtKB">
        <authorList>
            <consortium name="EnsemblMetazoa"/>
        </authorList>
    </citation>
    <scope>IDENTIFICATION</scope>
</reference>
<protein>
    <recommendedName>
        <fullName evidence="2">EGF-like domain-containing protein</fullName>
    </recommendedName>
</protein>